<feature type="transmembrane region" description="Helical" evidence="8">
    <location>
        <begin position="20"/>
        <end position="42"/>
    </location>
</feature>
<evidence type="ECO:0000256" key="2">
    <source>
        <dbReference type="ARBA" id="ARBA00009977"/>
    </source>
</evidence>
<dbReference type="GO" id="GO:0080143">
    <property type="term" value="P:regulation of amino acid export"/>
    <property type="evidence" value="ECO:0007669"/>
    <property type="project" value="InterPro"/>
</dbReference>
<dbReference type="GO" id="GO:0016020">
    <property type="term" value="C:membrane"/>
    <property type="evidence" value="ECO:0007669"/>
    <property type="project" value="UniProtKB-SubCell"/>
</dbReference>
<accession>A0A9J6AIC1</accession>
<evidence type="ECO:0000313" key="10">
    <source>
        <dbReference type="Proteomes" id="UP000824120"/>
    </source>
</evidence>
<dbReference type="PANTHER" id="PTHR33228:SF61">
    <property type="entry name" value="PROTEIN GLUTAMINE DUMPER 2-LIKE"/>
    <property type="match status" value="1"/>
</dbReference>
<proteinExistence type="inferred from homology"/>
<evidence type="ECO:0000256" key="7">
    <source>
        <dbReference type="ARBA" id="ARBA00023136"/>
    </source>
</evidence>
<keyword evidence="4 8" id="KW-0812">Transmembrane</keyword>
<comment type="subcellular location">
    <subcellularLocation>
        <location evidence="1">Membrane</location>
        <topology evidence="1">Single-pass membrane protein</topology>
    </subcellularLocation>
</comment>
<evidence type="ECO:0000256" key="1">
    <source>
        <dbReference type="ARBA" id="ARBA00004167"/>
    </source>
</evidence>
<evidence type="ECO:0000313" key="9">
    <source>
        <dbReference type="EMBL" id="KAG5624092.1"/>
    </source>
</evidence>
<evidence type="ECO:0000256" key="8">
    <source>
        <dbReference type="SAM" id="Phobius"/>
    </source>
</evidence>
<reference evidence="9 10" key="1">
    <citation type="submission" date="2020-09" db="EMBL/GenBank/DDBJ databases">
        <title>De no assembly of potato wild relative species, Solanum commersonii.</title>
        <authorList>
            <person name="Cho K."/>
        </authorList>
    </citation>
    <scope>NUCLEOTIDE SEQUENCE [LARGE SCALE GENOMIC DNA]</scope>
    <source>
        <strain evidence="9">LZ3.2</strain>
        <tissue evidence="9">Leaf</tissue>
    </source>
</reference>
<name>A0A9J6AIC1_SOLCO</name>
<gene>
    <name evidence="9" type="ORF">H5410_009310</name>
</gene>
<organism evidence="9 10">
    <name type="scientific">Solanum commersonii</name>
    <name type="common">Commerson's wild potato</name>
    <name type="synonym">Commerson's nightshade</name>
    <dbReference type="NCBI Taxonomy" id="4109"/>
    <lineage>
        <taxon>Eukaryota</taxon>
        <taxon>Viridiplantae</taxon>
        <taxon>Streptophyta</taxon>
        <taxon>Embryophyta</taxon>
        <taxon>Tracheophyta</taxon>
        <taxon>Spermatophyta</taxon>
        <taxon>Magnoliopsida</taxon>
        <taxon>eudicotyledons</taxon>
        <taxon>Gunneridae</taxon>
        <taxon>Pentapetalae</taxon>
        <taxon>asterids</taxon>
        <taxon>lamiids</taxon>
        <taxon>Solanales</taxon>
        <taxon>Solanaceae</taxon>
        <taxon>Solanoideae</taxon>
        <taxon>Solaneae</taxon>
        <taxon>Solanum</taxon>
    </lineage>
</organism>
<dbReference type="AlphaFoldDB" id="A0A9J6AIC1"/>
<dbReference type="Proteomes" id="UP000824120">
    <property type="component" value="Chromosome 2"/>
</dbReference>
<dbReference type="GO" id="GO:0006865">
    <property type="term" value="P:amino acid transport"/>
    <property type="evidence" value="ECO:0007669"/>
    <property type="project" value="UniProtKB-KW"/>
</dbReference>
<dbReference type="InterPro" id="IPR040359">
    <property type="entry name" value="GDU"/>
</dbReference>
<evidence type="ECO:0000256" key="3">
    <source>
        <dbReference type="ARBA" id="ARBA00022448"/>
    </source>
</evidence>
<comment type="similarity">
    <text evidence="2">Belongs to the GLUTAMINE DUMPER 1 (TC 9.B.60) family.</text>
</comment>
<evidence type="ECO:0000256" key="5">
    <source>
        <dbReference type="ARBA" id="ARBA00022970"/>
    </source>
</evidence>
<feature type="transmembrane region" description="Helical" evidence="8">
    <location>
        <begin position="111"/>
        <end position="135"/>
    </location>
</feature>
<keyword evidence="3" id="KW-0813">Transport</keyword>
<comment type="caution">
    <text evidence="9">The sequence shown here is derived from an EMBL/GenBank/DDBJ whole genome shotgun (WGS) entry which is preliminary data.</text>
</comment>
<dbReference type="EMBL" id="JACXVP010000002">
    <property type="protein sequence ID" value="KAG5624092.1"/>
    <property type="molecule type" value="Genomic_DNA"/>
</dbReference>
<keyword evidence="6 8" id="KW-1133">Transmembrane helix</keyword>
<keyword evidence="10" id="KW-1185">Reference proteome</keyword>
<keyword evidence="7 8" id="KW-0472">Membrane</keyword>
<keyword evidence="5" id="KW-0029">Amino-acid transport</keyword>
<dbReference type="OrthoDB" id="770444at2759"/>
<protein>
    <submittedName>
        <fullName evidence="9">Uncharacterized protein</fullName>
    </submittedName>
</protein>
<evidence type="ECO:0000256" key="4">
    <source>
        <dbReference type="ARBA" id="ARBA00022692"/>
    </source>
</evidence>
<sequence length="192" mass="21006">MRDLSNTPSSSSFWTWRSPLPYLFGSLGIMLLLIVVSLIILACSFHKRFSSNSDPEKSACPPPNNTIVEMSPSIVVVMAGDHKPTHIGMSLSNCSSPYSCSVWRWNSTVPYLFGGLAFIFLLIFVALVILACVYCRKKSRNSSISQGENNGGTMIPTNVHNQIDMIVTMKPKIVVIMAGDDKPSYLATPSLA</sequence>
<dbReference type="PANTHER" id="PTHR33228">
    <property type="entry name" value="PROTEIN GLUTAMINE DUMPER 4-RELATED"/>
    <property type="match status" value="1"/>
</dbReference>
<evidence type="ECO:0000256" key="6">
    <source>
        <dbReference type="ARBA" id="ARBA00022989"/>
    </source>
</evidence>